<keyword evidence="2" id="KW-1185">Reference proteome</keyword>
<evidence type="ECO:0000313" key="1">
    <source>
        <dbReference type="EnsemblPlants" id="ONIVA06G23500.1"/>
    </source>
</evidence>
<dbReference type="EnsemblPlants" id="ONIVA06G23500.1">
    <property type="protein sequence ID" value="ONIVA06G23500.1"/>
    <property type="gene ID" value="ONIVA06G23500"/>
</dbReference>
<sequence length="114" mass="12078">MGSSFGETPAVAVMEEDVPVTKLRGSCDMVAVGGDDKAALETGGSGLADNGALVRRNRILAKVVQLVMHWCGDDRKKLSPGFPEPTTMMSPSAMITPWVIIELPPCHSLIGLSR</sequence>
<dbReference type="OMA" id="HWCGDDR"/>
<dbReference type="HOGENOM" id="CLU_2125097_0_0_1"/>
<evidence type="ECO:0000313" key="2">
    <source>
        <dbReference type="Proteomes" id="UP000006591"/>
    </source>
</evidence>
<organism evidence="1">
    <name type="scientific">Oryza nivara</name>
    <name type="common">Indian wild rice</name>
    <name type="synonym">Oryza sativa f. spontanea</name>
    <dbReference type="NCBI Taxonomy" id="4536"/>
    <lineage>
        <taxon>Eukaryota</taxon>
        <taxon>Viridiplantae</taxon>
        <taxon>Streptophyta</taxon>
        <taxon>Embryophyta</taxon>
        <taxon>Tracheophyta</taxon>
        <taxon>Spermatophyta</taxon>
        <taxon>Magnoliopsida</taxon>
        <taxon>Liliopsida</taxon>
        <taxon>Poales</taxon>
        <taxon>Poaceae</taxon>
        <taxon>BOP clade</taxon>
        <taxon>Oryzoideae</taxon>
        <taxon>Oryzeae</taxon>
        <taxon>Oryzinae</taxon>
        <taxon>Oryza</taxon>
    </lineage>
</organism>
<reference evidence="1" key="2">
    <citation type="submission" date="2018-04" db="EMBL/GenBank/DDBJ databases">
        <title>OnivRS2 (Oryza nivara Reference Sequence Version 2).</title>
        <authorList>
            <person name="Zhang J."/>
            <person name="Kudrna D."/>
            <person name="Lee S."/>
            <person name="Talag J."/>
            <person name="Rajasekar S."/>
            <person name="Welchert J."/>
            <person name="Hsing Y.-I."/>
            <person name="Wing R.A."/>
        </authorList>
    </citation>
    <scope>NUCLEOTIDE SEQUENCE [LARGE SCALE GENOMIC DNA]</scope>
    <source>
        <strain evidence="1">SL10</strain>
    </source>
</reference>
<protein>
    <submittedName>
        <fullName evidence="1">Uncharacterized protein</fullName>
    </submittedName>
</protein>
<reference evidence="1" key="1">
    <citation type="submission" date="2015-04" db="UniProtKB">
        <authorList>
            <consortium name="EnsemblPlants"/>
        </authorList>
    </citation>
    <scope>IDENTIFICATION</scope>
    <source>
        <strain evidence="1">SL10</strain>
    </source>
</reference>
<name>A0A0E0HT07_ORYNI</name>
<dbReference type="Proteomes" id="UP000006591">
    <property type="component" value="Chromosome 6"/>
</dbReference>
<accession>A0A0E0HT07</accession>
<dbReference type="AlphaFoldDB" id="A0A0E0HT07"/>
<dbReference type="Gramene" id="ONIVA06G23500.1">
    <property type="protein sequence ID" value="ONIVA06G23500.1"/>
    <property type="gene ID" value="ONIVA06G23500"/>
</dbReference>
<proteinExistence type="predicted"/>